<sequence length="729" mass="82768">MSASFSFGSFGDIITTARGSAPEFRELVKELYIFYGALNEITKFWQSRSQTAALQRLAADLQHVADDCRRMIESFLEKGLKRYGTSFLKPATSPNSFGDRLKRIRWAMLEKEEVAKMKDQLQRSKNIVDLIHSVAQGYAEEQNSVLVTTRLAALEEAGKLVSVRLEENFVTLVAALRKQEAIISRMDDTVAAILSESQSTVARLSNLEQNTALLPTINAGISMYSENHVVIEDALGYKFPVPLLINPSWETVHSMVKDMFKNRPGMDMVLQRDYVLQDPNTRSDLQLAVEFHSSVRPGQRLIMAMVFRGSADNSLKGTSSGGNICPKCGLSPMDLDPTGSDRFCQNTYCGFSYREIIDMSDASIDELKDWLERRRTTPNYYGDVETSVESESQGDEDLHRILSKRQSMDSPEIFKRVRFLSRWEDRDDSRGPHSGLSFNNVHFWLFSKEGWIPEIQFQLYVMTWIHLSLLEFRSDSISETSRSLFGTGIVLRVVFAGYRKTMSIPVIMIIGVSPRHRKQALTLLRELEPIKSSRIGVLALHPSDLAPEDYWERLQRDFQMDLAIGLVVLTLIDACARPLFVGRSSNIQTMYTTVLFHVLLSCAFIQWLRVSALIVVHEYWSQSFGREFVWYAIVLYLCLFLVNLSRLGLPWLFSWLGLRWACPLFFPPARRPAAPGPRARSQQAAQLLVGREAVPRGLQGPVREGRRDPLGEDPRGGLVGRRKQPWLDA</sequence>
<evidence type="ECO:0000313" key="5">
    <source>
        <dbReference type="Proteomes" id="UP001444661"/>
    </source>
</evidence>
<accession>A0ABR1T9Q0</accession>
<evidence type="ECO:0000313" key="4">
    <source>
        <dbReference type="EMBL" id="KAK8043334.1"/>
    </source>
</evidence>
<feature type="transmembrane region" description="Helical" evidence="2">
    <location>
        <begin position="594"/>
        <end position="616"/>
    </location>
</feature>
<evidence type="ECO:0000256" key="2">
    <source>
        <dbReference type="SAM" id="Phobius"/>
    </source>
</evidence>
<dbReference type="PANTHER" id="PTHR38886:SF1">
    <property type="entry name" value="NACHT-NTPASE AND P-LOOP NTPASES N-TERMINAL DOMAIN-CONTAINING PROTEIN"/>
    <property type="match status" value="1"/>
</dbReference>
<dbReference type="Pfam" id="PF22893">
    <property type="entry name" value="ULD_2"/>
    <property type="match status" value="1"/>
</dbReference>
<gene>
    <name evidence="4" type="ORF">PG993_005764</name>
</gene>
<proteinExistence type="predicted"/>
<reference evidence="4 5" key="1">
    <citation type="submission" date="2023-01" db="EMBL/GenBank/DDBJ databases">
        <title>Analysis of 21 Apiospora genomes using comparative genomics revels a genus with tremendous synthesis potential of carbohydrate active enzymes and secondary metabolites.</title>
        <authorList>
            <person name="Sorensen T."/>
        </authorList>
    </citation>
    <scope>NUCLEOTIDE SEQUENCE [LARGE SCALE GENOMIC DNA]</scope>
    <source>
        <strain evidence="4 5">CBS 33761</strain>
    </source>
</reference>
<feature type="transmembrane region" description="Helical" evidence="2">
    <location>
        <begin position="628"/>
        <end position="649"/>
    </location>
</feature>
<feature type="transmembrane region" description="Helical" evidence="2">
    <location>
        <begin position="562"/>
        <end position="582"/>
    </location>
</feature>
<evidence type="ECO:0000256" key="1">
    <source>
        <dbReference type="SAM" id="MobiDB-lite"/>
    </source>
</evidence>
<organism evidence="4 5">
    <name type="scientific">Apiospora rasikravindrae</name>
    <dbReference type="NCBI Taxonomy" id="990691"/>
    <lineage>
        <taxon>Eukaryota</taxon>
        <taxon>Fungi</taxon>
        <taxon>Dikarya</taxon>
        <taxon>Ascomycota</taxon>
        <taxon>Pezizomycotina</taxon>
        <taxon>Sordariomycetes</taxon>
        <taxon>Xylariomycetidae</taxon>
        <taxon>Amphisphaeriales</taxon>
        <taxon>Apiosporaceae</taxon>
        <taxon>Apiospora</taxon>
    </lineage>
</organism>
<keyword evidence="2" id="KW-1133">Transmembrane helix</keyword>
<dbReference type="InterPro" id="IPR054464">
    <property type="entry name" value="ULD_fung"/>
</dbReference>
<keyword evidence="2" id="KW-0472">Membrane</keyword>
<comment type="caution">
    <text evidence="4">The sequence shown here is derived from an EMBL/GenBank/DDBJ whole genome shotgun (WGS) entry which is preliminary data.</text>
</comment>
<keyword evidence="2" id="KW-0812">Transmembrane</keyword>
<keyword evidence="5" id="KW-1185">Reference proteome</keyword>
<feature type="region of interest" description="Disordered" evidence="1">
    <location>
        <begin position="691"/>
        <end position="729"/>
    </location>
</feature>
<evidence type="ECO:0000259" key="3">
    <source>
        <dbReference type="Pfam" id="PF22893"/>
    </source>
</evidence>
<protein>
    <recommendedName>
        <fullName evidence="3">Ubiquitin-like domain-containing protein</fullName>
    </recommendedName>
</protein>
<dbReference type="Proteomes" id="UP001444661">
    <property type="component" value="Unassembled WGS sequence"/>
</dbReference>
<feature type="domain" description="Ubiquitin-like" evidence="3">
    <location>
        <begin position="226"/>
        <end position="308"/>
    </location>
</feature>
<dbReference type="PANTHER" id="PTHR38886">
    <property type="entry name" value="SESA DOMAIN-CONTAINING PROTEIN"/>
    <property type="match status" value="1"/>
</dbReference>
<feature type="compositionally biased region" description="Basic and acidic residues" evidence="1">
    <location>
        <begin position="703"/>
        <end position="715"/>
    </location>
</feature>
<feature type="compositionally biased region" description="Basic residues" evidence="1">
    <location>
        <begin position="720"/>
        <end position="729"/>
    </location>
</feature>
<dbReference type="EMBL" id="JAQQWK010000004">
    <property type="protein sequence ID" value="KAK8043334.1"/>
    <property type="molecule type" value="Genomic_DNA"/>
</dbReference>
<name>A0ABR1T9Q0_9PEZI</name>